<proteinExistence type="predicted"/>
<protein>
    <submittedName>
        <fullName evidence="1">Uncharacterized protein</fullName>
    </submittedName>
</protein>
<evidence type="ECO:0000313" key="2">
    <source>
        <dbReference type="Proteomes" id="UP000831304"/>
    </source>
</evidence>
<reference evidence="1 2" key="1">
    <citation type="submission" date="2022-03" db="EMBL/GenBank/DDBJ databases">
        <title>Agromyces sp. isolated from the gut of P. brevitarsis seulensis larvae.</title>
        <authorList>
            <person name="Won M."/>
            <person name="Kwon S.-W."/>
        </authorList>
    </citation>
    <scope>NUCLEOTIDE SEQUENCE [LARGE SCALE GENOMIC DNA]</scope>
    <source>
        <strain evidence="1 2">KACC 16215</strain>
    </source>
</reference>
<organism evidence="1 2">
    <name type="scientific">Agromyces soli</name>
    <dbReference type="NCBI Taxonomy" id="659012"/>
    <lineage>
        <taxon>Bacteria</taxon>
        <taxon>Bacillati</taxon>
        <taxon>Actinomycetota</taxon>
        <taxon>Actinomycetes</taxon>
        <taxon>Micrococcales</taxon>
        <taxon>Microbacteriaceae</taxon>
        <taxon>Agromyces</taxon>
    </lineage>
</organism>
<dbReference type="RefSeq" id="WP_243568382.1">
    <property type="nucleotide sequence ID" value="NZ_BAAARD010000007.1"/>
</dbReference>
<keyword evidence="2" id="KW-1185">Reference proteome</keyword>
<gene>
    <name evidence="1" type="ORF">MTP13_14345</name>
</gene>
<accession>A0ABY4AUH6</accession>
<dbReference type="Proteomes" id="UP000831304">
    <property type="component" value="Chromosome"/>
</dbReference>
<dbReference type="EMBL" id="CP094533">
    <property type="protein sequence ID" value="UOE25503.1"/>
    <property type="molecule type" value="Genomic_DNA"/>
</dbReference>
<name>A0ABY4AUH6_9MICO</name>
<evidence type="ECO:0000313" key="1">
    <source>
        <dbReference type="EMBL" id="UOE25503.1"/>
    </source>
</evidence>
<sequence>MRKPVPAQPLSELIGDRLGSIEFVLNDYMQFRFDGSPGVEESPVLSCFVWPTVEARGRVWREPDLGYADAVRRLAPGTVLEASDSIGAGIRIVLDTGIVRIDPSPDEVVVEIALLRGLSDGGWMVWRPGEDAFAHLA</sequence>